<feature type="region of interest" description="Disordered" evidence="7">
    <location>
        <begin position="1022"/>
        <end position="1048"/>
    </location>
</feature>
<feature type="compositionally biased region" description="Low complexity" evidence="7">
    <location>
        <begin position="776"/>
        <end position="786"/>
    </location>
</feature>
<keyword evidence="5" id="KW-0539">Nucleus</keyword>
<dbReference type="PROSITE" id="PS00344">
    <property type="entry name" value="GATA_ZN_FINGER_1"/>
    <property type="match status" value="1"/>
</dbReference>
<feature type="compositionally biased region" description="Polar residues" evidence="7">
    <location>
        <begin position="20"/>
        <end position="33"/>
    </location>
</feature>
<keyword evidence="2" id="KW-0479">Metal-binding</keyword>
<feature type="compositionally biased region" description="Basic residues" evidence="7">
    <location>
        <begin position="469"/>
        <end position="478"/>
    </location>
</feature>
<proteinExistence type="predicted"/>
<accession>I2H9D9</accession>
<dbReference type="OMA" id="MFINNAN"/>
<evidence type="ECO:0000256" key="4">
    <source>
        <dbReference type="ARBA" id="ARBA00022833"/>
    </source>
</evidence>
<evidence type="ECO:0000256" key="6">
    <source>
        <dbReference type="PROSITE-ProRule" id="PRU00094"/>
    </source>
</evidence>
<dbReference type="InParanoid" id="I2H9D9"/>
<dbReference type="InterPro" id="IPR000679">
    <property type="entry name" value="Znf_GATA"/>
</dbReference>
<dbReference type="RefSeq" id="XP_004182510.1">
    <property type="nucleotide sequence ID" value="XM_004182462.1"/>
</dbReference>
<evidence type="ECO:0000256" key="2">
    <source>
        <dbReference type="ARBA" id="ARBA00022723"/>
    </source>
</evidence>
<dbReference type="Gene3D" id="3.30.50.10">
    <property type="entry name" value="Erythroid Transcription Factor GATA-1, subunit A"/>
    <property type="match status" value="1"/>
</dbReference>
<evidence type="ECO:0000313" key="10">
    <source>
        <dbReference type="Proteomes" id="UP000002866"/>
    </source>
</evidence>
<dbReference type="InterPro" id="IPR039355">
    <property type="entry name" value="Transcription_factor_GATA"/>
</dbReference>
<dbReference type="SUPFAM" id="SSF57716">
    <property type="entry name" value="Glucocorticoid receptor-like (DNA-binding domain)"/>
    <property type="match status" value="1"/>
</dbReference>
<feature type="domain" description="GATA-type" evidence="8">
    <location>
        <begin position="417"/>
        <end position="470"/>
    </location>
</feature>
<feature type="compositionally biased region" description="Low complexity" evidence="7">
    <location>
        <begin position="709"/>
        <end position="730"/>
    </location>
</feature>
<feature type="compositionally biased region" description="Low complexity" evidence="7">
    <location>
        <begin position="479"/>
        <end position="503"/>
    </location>
</feature>
<dbReference type="OrthoDB" id="515401at2759"/>
<dbReference type="CDD" id="cd00202">
    <property type="entry name" value="ZnF_GATA"/>
    <property type="match status" value="1"/>
</dbReference>
<dbReference type="Pfam" id="PF00320">
    <property type="entry name" value="GATA"/>
    <property type="match status" value="1"/>
</dbReference>
<evidence type="ECO:0000313" key="9">
    <source>
        <dbReference type="EMBL" id="CCH62991.1"/>
    </source>
</evidence>
<dbReference type="GO" id="GO:0000122">
    <property type="term" value="P:negative regulation of transcription by RNA polymerase II"/>
    <property type="evidence" value="ECO:0007669"/>
    <property type="project" value="TreeGrafter"/>
</dbReference>
<evidence type="ECO:0000256" key="1">
    <source>
        <dbReference type="ARBA" id="ARBA00004123"/>
    </source>
</evidence>
<dbReference type="GO" id="GO:0000981">
    <property type="term" value="F:DNA-binding transcription factor activity, RNA polymerase II-specific"/>
    <property type="evidence" value="ECO:0007669"/>
    <property type="project" value="TreeGrafter"/>
</dbReference>
<dbReference type="eggNOG" id="KOG1601">
    <property type="taxonomic scope" value="Eukaryota"/>
</dbReference>
<organism evidence="9 10">
    <name type="scientific">Henningerozyma blattae (strain ATCC 34711 / CBS 6284 / DSM 70876 / NBRC 10599 / NRRL Y-10934 / UCD 77-7)</name>
    <name type="common">Yeast</name>
    <name type="synonym">Tetrapisispora blattae</name>
    <dbReference type="NCBI Taxonomy" id="1071380"/>
    <lineage>
        <taxon>Eukaryota</taxon>
        <taxon>Fungi</taxon>
        <taxon>Dikarya</taxon>
        <taxon>Ascomycota</taxon>
        <taxon>Saccharomycotina</taxon>
        <taxon>Saccharomycetes</taxon>
        <taxon>Saccharomycetales</taxon>
        <taxon>Saccharomycetaceae</taxon>
        <taxon>Henningerozyma</taxon>
    </lineage>
</organism>
<feature type="compositionally biased region" description="Polar residues" evidence="7">
    <location>
        <begin position="504"/>
        <end position="518"/>
    </location>
</feature>
<feature type="region of interest" description="Disordered" evidence="7">
    <location>
        <begin position="464"/>
        <end position="645"/>
    </location>
</feature>
<keyword evidence="4" id="KW-0862">Zinc</keyword>
<dbReference type="STRING" id="1071380.I2H9D9"/>
<dbReference type="SMART" id="SM00401">
    <property type="entry name" value="ZnF_GATA"/>
    <property type="match status" value="1"/>
</dbReference>
<gene>
    <name evidence="9" type="primary">TBLA0I03360</name>
    <name evidence="9" type="ORF">TBLA_0I03360</name>
</gene>
<feature type="region of interest" description="Disordered" evidence="7">
    <location>
        <begin position="775"/>
        <end position="860"/>
    </location>
</feature>
<feature type="region of interest" description="Disordered" evidence="7">
    <location>
        <begin position="253"/>
        <end position="286"/>
    </location>
</feature>
<dbReference type="GO" id="GO:0000978">
    <property type="term" value="F:RNA polymerase II cis-regulatory region sequence-specific DNA binding"/>
    <property type="evidence" value="ECO:0007669"/>
    <property type="project" value="TreeGrafter"/>
</dbReference>
<dbReference type="HOGENOM" id="CLU_289208_0_0_1"/>
<dbReference type="PANTHER" id="PTHR10071:SF281">
    <property type="entry name" value="BOX A-BINDING FACTOR-RELATED"/>
    <property type="match status" value="1"/>
</dbReference>
<feature type="region of interest" description="Disordered" evidence="7">
    <location>
        <begin position="1"/>
        <end position="33"/>
    </location>
</feature>
<dbReference type="PANTHER" id="PTHR10071">
    <property type="entry name" value="TRANSCRIPTION FACTOR GATA FAMILY MEMBER"/>
    <property type="match status" value="1"/>
</dbReference>
<dbReference type="PROSITE" id="PS50114">
    <property type="entry name" value="GATA_ZN_FINGER_2"/>
    <property type="match status" value="1"/>
</dbReference>
<protein>
    <recommendedName>
        <fullName evidence="8">GATA-type domain-containing protein</fullName>
    </recommendedName>
</protein>
<evidence type="ECO:0000256" key="3">
    <source>
        <dbReference type="ARBA" id="ARBA00022771"/>
    </source>
</evidence>
<keyword evidence="10" id="KW-1185">Reference proteome</keyword>
<dbReference type="AlphaFoldDB" id="I2H9D9"/>
<reference evidence="9 10" key="1">
    <citation type="journal article" date="2011" name="Proc. Natl. Acad. Sci. U.S.A.">
        <title>Evolutionary erosion of yeast sex chromosomes by mating-type switching accidents.</title>
        <authorList>
            <person name="Gordon J.L."/>
            <person name="Armisen D."/>
            <person name="Proux-Wera E."/>
            <person name="Oheigeartaigh S.S."/>
            <person name="Byrne K.P."/>
            <person name="Wolfe K.H."/>
        </authorList>
    </citation>
    <scope>NUCLEOTIDE SEQUENCE [LARGE SCALE GENOMIC DNA]</scope>
    <source>
        <strain evidence="10">ATCC 34711 / CBS 6284 / DSM 70876 / NBRC 10599 / NRRL Y-10934 / UCD 77-7</strain>
    </source>
</reference>
<feature type="compositionally biased region" description="Low complexity" evidence="7">
    <location>
        <begin position="811"/>
        <end position="851"/>
    </location>
</feature>
<dbReference type="Proteomes" id="UP000002866">
    <property type="component" value="Chromosome 9"/>
</dbReference>
<feature type="compositionally biased region" description="Polar residues" evidence="7">
    <location>
        <begin position="787"/>
        <end position="810"/>
    </location>
</feature>
<evidence type="ECO:0000256" key="7">
    <source>
        <dbReference type="SAM" id="MobiDB-lite"/>
    </source>
</evidence>
<feature type="region of interest" description="Disordered" evidence="7">
    <location>
        <begin position="127"/>
        <end position="157"/>
    </location>
</feature>
<dbReference type="FunFam" id="3.30.50.10:FF:000007">
    <property type="entry name" value="Nitrogen regulatory AreA, N-terminal"/>
    <property type="match status" value="1"/>
</dbReference>
<dbReference type="GeneID" id="14498168"/>
<feature type="compositionally biased region" description="Low complexity" evidence="7">
    <location>
        <begin position="136"/>
        <end position="150"/>
    </location>
</feature>
<dbReference type="GO" id="GO:0008270">
    <property type="term" value="F:zinc ion binding"/>
    <property type="evidence" value="ECO:0007669"/>
    <property type="project" value="UniProtKB-KW"/>
</dbReference>
<feature type="region of interest" description="Disordered" evidence="7">
    <location>
        <begin position="325"/>
        <end position="362"/>
    </location>
</feature>
<dbReference type="PRINTS" id="PR00619">
    <property type="entry name" value="GATAZNFINGER"/>
</dbReference>
<keyword evidence="3 6" id="KW-0863">Zinc-finger</keyword>
<sequence>MMNVDYSNNNNSNNNHNNHKPSSSTQNMTSNNIPKIDTSNNTTFGMMEMLPDILDFNIFNNMPNHNTNSTHIEQIHQKNLTTINENVQTPIMQTAPIDIVSNHINGNHIPNPDWGTMDLTDLLMTPNTNLDDDDNNNSSNLSNNNIHSNSFTSHQQSLPNRHDFENLINSVPNNFLNNNHSQTNIRNPSNTTTSTTTTITTTLNHNNNNTSVNNINNLNYNLNNNNFLDVSNSLPSRQISDNQMLEFIRHYRSNNQNNNSNSNSPAHFNNNTNNNNANNNNNNKYNSISYNSRATYEEDISLSLDSLPTGTGMMNYNTTTTTNHHNNIYSNGNNNSFSNNNINNITNNSNSNNSNSNNNNSYGNFNNYSSSFSNSYNNSISTPNSIRKNTIIKQISSSSLSGGFKKASLTTSIDLNRKQQIVCGNCKTTKTPLWRRDNDGNTLCNACGLFQKLHGISRPLSMKTDVIKRRNAKKRSKKNSISIPKSDYTINENTNNEDPNNQNSITPTGNSSTSTLSTPIEDDSNKVVKSANSSSTSSSQMSTMIPSSTSPSSASKSNSNHFVDLMPKPSSQLALQPTVSTQSVSTTFTPHNSSNLTQSLNNSTSLPNKKISTTTIKKSRKNSNSSSNSVRGMIPILPKPSANSSQAPFVLNLPKSRSTSVINTTTSNNISTSIPYNNTNNMMINNGSYQNKSMLSTSASADQGISIPRQRVSRNSSSSSNGSNSFQNSQWAKIHENDSVSSTTTTSGDWKQNIYSSKTDLDMLNGINEHQAFDISSQSESQVSASTMTPNIGSENNSRTSLLSQQLQKSNNNNNNNTNNNNNNNNHNNNNNNNNNNNIDNNNNGNNSNNNKISSNTTNFDAKSNATLSQSQQSLDENLLQSNPDLLLLNLNNPSVNIKKSAASFAGSPRHSYTGIIQQQRGYVGSREPGPNSITRQNSFTMQLQQENSLPKRNNVFRTSSFTNTNSFLTKGIMNNNNSVTSNINSQVENSNTNNNSFVTDFVNSPVAFSSSNNIFNSASNDTPNFGNPSNSNNIGNNNNNINNTNDNEISTGLEWLKYEI</sequence>
<feature type="compositionally biased region" description="Low complexity" evidence="7">
    <location>
        <begin position="576"/>
        <end position="629"/>
    </location>
</feature>
<dbReference type="GO" id="GO:0045944">
    <property type="term" value="P:positive regulation of transcription by RNA polymerase II"/>
    <property type="evidence" value="ECO:0007669"/>
    <property type="project" value="TreeGrafter"/>
</dbReference>
<evidence type="ECO:0000259" key="8">
    <source>
        <dbReference type="PROSITE" id="PS50114"/>
    </source>
</evidence>
<evidence type="ECO:0000256" key="5">
    <source>
        <dbReference type="ARBA" id="ARBA00023242"/>
    </source>
</evidence>
<name>I2H9D9_HENB6</name>
<dbReference type="InterPro" id="IPR013088">
    <property type="entry name" value="Znf_NHR/GATA"/>
</dbReference>
<feature type="compositionally biased region" description="Low complexity" evidence="7">
    <location>
        <begin position="527"/>
        <end position="559"/>
    </location>
</feature>
<dbReference type="KEGG" id="tbl:TBLA_0I03360"/>
<feature type="region of interest" description="Disordered" evidence="7">
    <location>
        <begin position="695"/>
        <end position="751"/>
    </location>
</feature>
<feature type="compositionally biased region" description="Low complexity" evidence="7">
    <location>
        <begin position="7"/>
        <end position="16"/>
    </location>
</feature>
<comment type="subcellular location">
    <subcellularLocation>
        <location evidence="1">Nucleus</location>
    </subcellularLocation>
</comment>
<dbReference type="EMBL" id="HE806324">
    <property type="protein sequence ID" value="CCH62991.1"/>
    <property type="molecule type" value="Genomic_DNA"/>
</dbReference>
<dbReference type="GO" id="GO:0005634">
    <property type="term" value="C:nucleus"/>
    <property type="evidence" value="ECO:0007669"/>
    <property type="project" value="UniProtKB-SubCell"/>
</dbReference>